<keyword evidence="2" id="KW-0812">Transmembrane</keyword>
<feature type="transmembrane region" description="Helical" evidence="2">
    <location>
        <begin position="83"/>
        <end position="102"/>
    </location>
</feature>
<dbReference type="EMBL" id="CAADFN010000082">
    <property type="protein sequence ID" value="VFK20961.1"/>
    <property type="molecule type" value="Genomic_DNA"/>
</dbReference>
<feature type="region of interest" description="Disordered" evidence="1">
    <location>
        <begin position="1"/>
        <end position="24"/>
    </location>
</feature>
<evidence type="ECO:0000256" key="1">
    <source>
        <dbReference type="SAM" id="MobiDB-lite"/>
    </source>
</evidence>
<keyword evidence="2" id="KW-1133">Transmembrane helix</keyword>
<name>A0A450WV77_9GAMM</name>
<gene>
    <name evidence="3" type="ORF">BECKLFY1418C_GA0070996_10821</name>
</gene>
<keyword evidence="2" id="KW-0472">Membrane</keyword>
<reference evidence="3" key="1">
    <citation type="submission" date="2019-02" db="EMBL/GenBank/DDBJ databases">
        <authorList>
            <person name="Gruber-Vodicka R. H."/>
            <person name="Seah K. B. B."/>
        </authorList>
    </citation>
    <scope>NUCLEOTIDE SEQUENCE</scope>
    <source>
        <strain evidence="3">BECK_BY7</strain>
    </source>
</reference>
<organism evidence="3">
    <name type="scientific">Candidatus Kentrum sp. LFY</name>
    <dbReference type="NCBI Taxonomy" id="2126342"/>
    <lineage>
        <taxon>Bacteria</taxon>
        <taxon>Pseudomonadati</taxon>
        <taxon>Pseudomonadota</taxon>
        <taxon>Gammaproteobacteria</taxon>
        <taxon>Candidatus Kentrum</taxon>
    </lineage>
</organism>
<protein>
    <submittedName>
        <fullName evidence="3">Uncharacterized protein</fullName>
    </submittedName>
</protein>
<evidence type="ECO:0000313" key="3">
    <source>
        <dbReference type="EMBL" id="VFK20961.1"/>
    </source>
</evidence>
<evidence type="ECO:0000256" key="2">
    <source>
        <dbReference type="SAM" id="Phobius"/>
    </source>
</evidence>
<feature type="transmembrane region" description="Helical" evidence="2">
    <location>
        <begin position="51"/>
        <end position="71"/>
    </location>
</feature>
<accession>A0A450WV77</accession>
<dbReference type="AlphaFoldDB" id="A0A450WV77"/>
<proteinExistence type="predicted"/>
<sequence length="110" mass="12421">MQHKSLEDSEAVREKELHQTPVRAAKEEIDSGENNYKNWIHLARAVDSWRIFPRIFITTYMVLLYQVVHWFMGIGKDATPSQAGLVSVLVGAGAAWFGLYVGSGKKLEDD</sequence>